<feature type="region of interest" description="Disordered" evidence="1">
    <location>
        <begin position="27"/>
        <end position="47"/>
    </location>
</feature>
<dbReference type="CTD" id="8231557"/>
<gene>
    <name evidence="3" type="primary">8231557</name>
    <name evidence="2" type="ORF">Phum_PHUM502710</name>
</gene>
<dbReference type="EMBL" id="AAZO01006106">
    <property type="status" value="NOT_ANNOTATED_CDS"/>
    <property type="molecule type" value="Genomic_DNA"/>
</dbReference>
<keyword evidence="4" id="KW-1185">Reference proteome</keyword>
<reference evidence="2" key="2">
    <citation type="submission" date="2007-04" db="EMBL/GenBank/DDBJ databases">
        <title>The genome of the human body louse.</title>
        <authorList>
            <consortium name="The Human Body Louse Genome Consortium"/>
            <person name="Kirkness E."/>
            <person name="Walenz B."/>
            <person name="Hass B."/>
            <person name="Bruggner R."/>
            <person name="Strausberg R."/>
        </authorList>
    </citation>
    <scope>NUCLEOTIDE SEQUENCE</scope>
    <source>
        <strain evidence="2">USDA</strain>
    </source>
</reference>
<evidence type="ECO:0000256" key="1">
    <source>
        <dbReference type="SAM" id="MobiDB-lite"/>
    </source>
</evidence>
<organism>
    <name type="scientific">Pediculus humanus subsp. corporis</name>
    <name type="common">Body louse</name>
    <dbReference type="NCBI Taxonomy" id="121224"/>
    <lineage>
        <taxon>Eukaryota</taxon>
        <taxon>Metazoa</taxon>
        <taxon>Ecdysozoa</taxon>
        <taxon>Arthropoda</taxon>
        <taxon>Hexapoda</taxon>
        <taxon>Insecta</taxon>
        <taxon>Pterygota</taxon>
        <taxon>Neoptera</taxon>
        <taxon>Paraneoptera</taxon>
        <taxon>Psocodea</taxon>
        <taxon>Troctomorpha</taxon>
        <taxon>Phthiraptera</taxon>
        <taxon>Anoplura</taxon>
        <taxon>Pediculidae</taxon>
        <taxon>Pediculus</taxon>
    </lineage>
</organism>
<reference evidence="3" key="3">
    <citation type="submission" date="2021-02" db="UniProtKB">
        <authorList>
            <consortium name="EnsemblMetazoa"/>
        </authorList>
    </citation>
    <scope>IDENTIFICATION</scope>
    <source>
        <strain evidence="3">USDA</strain>
    </source>
</reference>
<protein>
    <submittedName>
        <fullName evidence="2 3">Uncharacterized protein</fullName>
    </submittedName>
</protein>
<evidence type="ECO:0000313" key="4">
    <source>
        <dbReference type="Proteomes" id="UP000009046"/>
    </source>
</evidence>
<proteinExistence type="predicted"/>
<dbReference type="InParanoid" id="E0VXL9"/>
<evidence type="ECO:0000313" key="2">
    <source>
        <dbReference type="EMBL" id="EEB18125.1"/>
    </source>
</evidence>
<dbReference type="VEuPathDB" id="VectorBase:PHUM502710"/>
<dbReference type="HOGENOM" id="CLU_1751917_0_0_1"/>
<dbReference type="AlphaFoldDB" id="E0VXL9"/>
<sequence>MSYYPPPPDQGNNFSVGYYPPPNQGYGPGPYGNAPSGDYNRPIPFPIEPPGMMSPPTGYPMPMQGYDQGYGNLSKIFQFEFTVFIINWVIYCRLSVTLHKDLSHSVVLALIHMKAVRVITQSGQPGGYGGGPPIMNQPGPQLGGGTNHN</sequence>
<reference evidence="2" key="1">
    <citation type="submission" date="2007-04" db="EMBL/GenBank/DDBJ databases">
        <title>Annotation of Pediculus humanus corporis strain USDA.</title>
        <authorList>
            <person name="Kirkness E."/>
            <person name="Hannick L."/>
            <person name="Hass B."/>
            <person name="Bruggner R."/>
            <person name="Lawson D."/>
            <person name="Bidwell S."/>
            <person name="Joardar V."/>
            <person name="Caler E."/>
            <person name="Walenz B."/>
            <person name="Inman J."/>
            <person name="Schobel S."/>
            <person name="Galinsky K."/>
            <person name="Amedeo P."/>
            <person name="Strausberg R."/>
        </authorList>
    </citation>
    <scope>NUCLEOTIDE SEQUENCE</scope>
    <source>
        <strain evidence="2">USDA</strain>
    </source>
</reference>
<dbReference type="Proteomes" id="UP000009046">
    <property type="component" value="Unassembled WGS sequence"/>
</dbReference>
<name>E0VXL9_PEDHC</name>
<dbReference type="RefSeq" id="XP_002430863.1">
    <property type="nucleotide sequence ID" value="XM_002430818.1"/>
</dbReference>
<dbReference type="KEGG" id="phu:Phum_PHUM502710"/>
<dbReference type="GeneID" id="8231557"/>
<dbReference type="EnsemblMetazoa" id="PHUM502710-RA">
    <property type="protein sequence ID" value="PHUM502710-PA"/>
    <property type="gene ID" value="PHUM502710"/>
</dbReference>
<evidence type="ECO:0000313" key="3">
    <source>
        <dbReference type="EnsemblMetazoa" id="PHUM502710-PA"/>
    </source>
</evidence>
<feature type="region of interest" description="Disordered" evidence="1">
    <location>
        <begin position="127"/>
        <end position="149"/>
    </location>
</feature>
<accession>E0VXL9</accession>
<dbReference type="EMBL" id="DS235833">
    <property type="protein sequence ID" value="EEB18125.1"/>
    <property type="molecule type" value="Genomic_DNA"/>
</dbReference>